<dbReference type="Proteomes" id="UP000584931">
    <property type="component" value="Unassembled WGS sequence"/>
</dbReference>
<protein>
    <submittedName>
        <fullName evidence="1">Uncharacterized protein</fullName>
    </submittedName>
</protein>
<organism evidence="1 2">
    <name type="scientific">Nocardiopsis sinuspersici</name>
    <dbReference type="NCBI Taxonomy" id="501010"/>
    <lineage>
        <taxon>Bacteria</taxon>
        <taxon>Bacillati</taxon>
        <taxon>Actinomycetota</taxon>
        <taxon>Actinomycetes</taxon>
        <taxon>Streptosporangiales</taxon>
        <taxon>Nocardiopsidaceae</taxon>
        <taxon>Nocardiopsis</taxon>
    </lineage>
</organism>
<evidence type="ECO:0000313" key="2">
    <source>
        <dbReference type="Proteomes" id="UP000584931"/>
    </source>
</evidence>
<evidence type="ECO:0000313" key="1">
    <source>
        <dbReference type="EMBL" id="NYH51429.1"/>
    </source>
</evidence>
<proteinExistence type="predicted"/>
<dbReference type="AlphaFoldDB" id="A0A7Y9X938"/>
<dbReference type="Pfam" id="PF07592">
    <property type="entry name" value="DDE_Tnp_ISAZ013"/>
    <property type="match status" value="1"/>
</dbReference>
<name>A0A7Y9X938_9ACTN</name>
<dbReference type="InterPro" id="IPR011518">
    <property type="entry name" value="Transposase_36"/>
</dbReference>
<reference evidence="1 2" key="1">
    <citation type="submission" date="2020-07" db="EMBL/GenBank/DDBJ databases">
        <title>Sequencing the genomes of 1000 actinobacteria strains.</title>
        <authorList>
            <person name="Klenk H.-P."/>
        </authorList>
    </citation>
    <scope>NUCLEOTIDE SEQUENCE [LARGE SCALE GENOMIC DNA]</scope>
    <source>
        <strain evidence="1 2">DSM 45278</strain>
    </source>
</reference>
<sequence>MGDYVVARATWRSAGNPIGVRAHDFPDKDAPKAVPYGIYDLAANTGWVSVCCDADTADFAVATLTRCGRPRAGPVTRTPSDC</sequence>
<gene>
    <name evidence="1" type="ORF">HNR06_001018</name>
</gene>
<dbReference type="EMBL" id="JACCHL010000001">
    <property type="protein sequence ID" value="NYH51429.1"/>
    <property type="molecule type" value="Genomic_DNA"/>
</dbReference>
<accession>A0A7Y9X938</accession>
<comment type="caution">
    <text evidence="1">The sequence shown here is derived from an EMBL/GenBank/DDBJ whole genome shotgun (WGS) entry which is preliminary data.</text>
</comment>